<organism evidence="4 5">
    <name type="scientific">Dietzia cinnamea</name>
    <dbReference type="NCBI Taxonomy" id="321318"/>
    <lineage>
        <taxon>Bacteria</taxon>
        <taxon>Bacillati</taxon>
        <taxon>Actinomycetota</taxon>
        <taxon>Actinomycetes</taxon>
        <taxon>Mycobacteriales</taxon>
        <taxon>Dietziaceae</taxon>
        <taxon>Dietzia</taxon>
    </lineage>
</organism>
<dbReference type="RefSeq" id="WP_165928440.1">
    <property type="nucleotide sequence ID" value="NZ_SMCX01000004.1"/>
</dbReference>
<dbReference type="AlphaFoldDB" id="A0A4V2W894"/>
<dbReference type="InterPro" id="IPR029063">
    <property type="entry name" value="SAM-dependent_MTases_sf"/>
</dbReference>
<dbReference type="Proteomes" id="UP000295805">
    <property type="component" value="Unassembled WGS sequence"/>
</dbReference>
<dbReference type="CDD" id="cd02440">
    <property type="entry name" value="AdoMet_MTases"/>
    <property type="match status" value="1"/>
</dbReference>
<feature type="compositionally biased region" description="Basic residues" evidence="2">
    <location>
        <begin position="164"/>
        <end position="177"/>
    </location>
</feature>
<dbReference type="GO" id="GO:0008168">
    <property type="term" value="F:methyltransferase activity"/>
    <property type="evidence" value="ECO:0007669"/>
    <property type="project" value="UniProtKB-KW"/>
</dbReference>
<gene>
    <name evidence="4" type="ORF">EDD19_10439</name>
</gene>
<dbReference type="InterPro" id="IPR041698">
    <property type="entry name" value="Methyltransf_25"/>
</dbReference>
<sequence>MAHEFDRRYWDRVWSGAADTGNAGDAGEASRASAMATSPPNPHLVREIAGLSPGAALEAGCGAGAEALWLASRGWRVTGVDLAAGALEVAARRAAAAGLADRVTWLEADLSAWEPEVRFGLVTTHYAHPSIPQLDFYERLAGWVAPGGTLFIVGHLHHGERGAHGHHGAAGHPHHGAHPPAEASATAAGITSVLGRDRWRIDTALECSREMAGRGGAAVTVHDVVVRATRRT</sequence>
<dbReference type="PANTHER" id="PTHR43861">
    <property type="entry name" value="TRANS-ACONITATE 2-METHYLTRANSFERASE-RELATED"/>
    <property type="match status" value="1"/>
</dbReference>
<reference evidence="4 5" key="1">
    <citation type="submission" date="2019-03" db="EMBL/GenBank/DDBJ databases">
        <title>Root nodule microbial communities of legume samples collected from USA, Mexico and Botswana.</title>
        <authorList>
            <person name="Hirsch A."/>
        </authorList>
    </citation>
    <scope>NUCLEOTIDE SEQUENCE [LARGE SCALE GENOMIC DNA]</scope>
    <source>
        <strain evidence="4 5">55</strain>
    </source>
</reference>
<keyword evidence="1 4" id="KW-0808">Transferase</keyword>
<evidence type="ECO:0000256" key="2">
    <source>
        <dbReference type="SAM" id="MobiDB-lite"/>
    </source>
</evidence>
<evidence type="ECO:0000256" key="1">
    <source>
        <dbReference type="ARBA" id="ARBA00022679"/>
    </source>
</evidence>
<comment type="caution">
    <text evidence="4">The sequence shown here is derived from an EMBL/GenBank/DDBJ whole genome shotgun (WGS) entry which is preliminary data.</text>
</comment>
<protein>
    <submittedName>
        <fullName evidence="4">Methyltransferase family protein</fullName>
    </submittedName>
</protein>
<dbReference type="Gene3D" id="3.40.50.150">
    <property type="entry name" value="Vaccinia Virus protein VP39"/>
    <property type="match status" value="1"/>
</dbReference>
<evidence type="ECO:0000313" key="5">
    <source>
        <dbReference type="Proteomes" id="UP000295805"/>
    </source>
</evidence>
<keyword evidence="4" id="KW-0489">Methyltransferase</keyword>
<dbReference type="GO" id="GO:0032259">
    <property type="term" value="P:methylation"/>
    <property type="evidence" value="ECO:0007669"/>
    <property type="project" value="UniProtKB-KW"/>
</dbReference>
<dbReference type="SUPFAM" id="SSF53335">
    <property type="entry name" value="S-adenosyl-L-methionine-dependent methyltransferases"/>
    <property type="match status" value="1"/>
</dbReference>
<feature type="domain" description="Methyltransferase" evidence="3">
    <location>
        <begin position="57"/>
        <end position="148"/>
    </location>
</feature>
<accession>A0A4V2W894</accession>
<dbReference type="EMBL" id="SMCX01000004">
    <property type="protein sequence ID" value="TCW25320.1"/>
    <property type="molecule type" value="Genomic_DNA"/>
</dbReference>
<feature type="compositionally biased region" description="Low complexity" evidence="2">
    <location>
        <begin position="178"/>
        <end position="187"/>
    </location>
</feature>
<evidence type="ECO:0000259" key="3">
    <source>
        <dbReference type="Pfam" id="PF13649"/>
    </source>
</evidence>
<feature type="compositionally biased region" description="Low complexity" evidence="2">
    <location>
        <begin position="20"/>
        <end position="29"/>
    </location>
</feature>
<evidence type="ECO:0000313" key="4">
    <source>
        <dbReference type="EMBL" id="TCW25320.1"/>
    </source>
</evidence>
<feature type="region of interest" description="Disordered" evidence="2">
    <location>
        <begin position="20"/>
        <end position="39"/>
    </location>
</feature>
<proteinExistence type="predicted"/>
<feature type="region of interest" description="Disordered" evidence="2">
    <location>
        <begin position="162"/>
        <end position="187"/>
    </location>
</feature>
<name>A0A4V2W894_9ACTN</name>
<dbReference type="Pfam" id="PF13649">
    <property type="entry name" value="Methyltransf_25"/>
    <property type="match status" value="1"/>
</dbReference>